<gene>
    <name evidence="1" type="ORF">RCL2_000460900</name>
</gene>
<sequence>MFRQENLIAILKEFKEITRILGGSKYIILSLIYLSILKLKDSDEILEEFEEIPNSEIADTIEINKRESKKKLNILRPVKIKGLALLFLEVLEGTLKKYWSVFFDIDLLISILDPKSKKLVRFSVIEKQEAIILFIRKYKTYNIFGENESCKEENKVDEYLKLKPIRNIDLLS</sequence>
<name>A0A8H3QFD4_9GLOM</name>
<dbReference type="OrthoDB" id="2398862at2759"/>
<comment type="caution">
    <text evidence="1">The sequence shown here is derived from an EMBL/GenBank/DDBJ whole genome shotgun (WGS) entry which is preliminary data.</text>
</comment>
<evidence type="ECO:0000313" key="1">
    <source>
        <dbReference type="EMBL" id="GES77226.1"/>
    </source>
</evidence>
<organism evidence="1 2">
    <name type="scientific">Rhizophagus clarus</name>
    <dbReference type="NCBI Taxonomy" id="94130"/>
    <lineage>
        <taxon>Eukaryota</taxon>
        <taxon>Fungi</taxon>
        <taxon>Fungi incertae sedis</taxon>
        <taxon>Mucoromycota</taxon>
        <taxon>Glomeromycotina</taxon>
        <taxon>Glomeromycetes</taxon>
        <taxon>Glomerales</taxon>
        <taxon>Glomeraceae</taxon>
        <taxon>Rhizophagus</taxon>
    </lineage>
</organism>
<accession>A0A8H3QFD4</accession>
<dbReference type="EMBL" id="BLAL01000029">
    <property type="protein sequence ID" value="GES77226.1"/>
    <property type="molecule type" value="Genomic_DNA"/>
</dbReference>
<proteinExistence type="predicted"/>
<dbReference type="AlphaFoldDB" id="A0A8H3QFD4"/>
<reference evidence="1" key="1">
    <citation type="submission" date="2019-10" db="EMBL/GenBank/DDBJ databases">
        <title>Conservation and host-specific expression of non-tandemly repeated heterogenous ribosome RNA gene in arbuscular mycorrhizal fungi.</title>
        <authorList>
            <person name="Maeda T."/>
            <person name="Kobayashi Y."/>
            <person name="Nakagawa T."/>
            <person name="Ezawa T."/>
            <person name="Yamaguchi K."/>
            <person name="Bino T."/>
            <person name="Nishimoto Y."/>
            <person name="Shigenobu S."/>
            <person name="Kawaguchi M."/>
        </authorList>
    </citation>
    <scope>NUCLEOTIDE SEQUENCE</scope>
    <source>
        <strain evidence="1">HR1</strain>
    </source>
</reference>
<protein>
    <submittedName>
        <fullName evidence="1">Uncharacterized protein</fullName>
    </submittedName>
</protein>
<evidence type="ECO:0000313" key="2">
    <source>
        <dbReference type="Proteomes" id="UP000615446"/>
    </source>
</evidence>
<dbReference type="Proteomes" id="UP000615446">
    <property type="component" value="Unassembled WGS sequence"/>
</dbReference>